<dbReference type="InterPro" id="IPR027417">
    <property type="entry name" value="P-loop_NTPase"/>
</dbReference>
<sequence length="936" mass="107517">MLPAVSVTFSLPNTRDIQINKMDPFSALGVATAVVQFLDFTGAIVSGTWKIYRSSPGDSERSSDIRSITESLIKVNDDLHSSINIVNSTSISSQDREIAILAKRCNEIGERLLATLDRLQSQSRHQFWASFRVALRTLWSQSEIYMLQETLGNYRQQVSIYILVSLREQITATNRVHQQDLLETQQLCRKIMAQVAKNNQWQDEVVQAIKHSYWQGTSLNSSTPIYGTCTKYEQNQLCRALLSNLRFREMDYRYEKIAHTHAQTFEWVFQPPAQGTKWTDFSAWLSNREPLYWITGKAGAGKSTLMRFIFDHRRTRRRLRQWSSGTSLIIASFFFWNSGSEMQMSYNGLMRTLLHQILEQRPDLLPIVLPHRMEVGILFGEHAFQRDPWTWEELLRAFKMLIHQVTKTSKIVLFVDGMDEFRGKPSDLISLVISLLAPGVKICASSRPWVDFEDAFGHRPHLRLEDLTYNDIKSYVSSKMAGSPGFRVHEQLDPHFSSRIIENICTKSSGVFLWVYLVVQSLLDRLAEEESLFNLQKRLQSLPVDLETLFWRVLDHLNSRHFVRASQLFQIVRASLNSLSLLELSFADEDDPNFVANSPRKPLSNREAISRAELMRRRINACCKGLLEACTVDESRLASAKVGYLHRTVKDFLERKETWETICAASPADFNPYIRLCNSQIMRLITHNPETLNGNGFWNAVTYGIEYAVRADPDASGCQMNLLERIDEAADEITTVPRKNGLNFLQRGIRETGNAANYWTGTDRDFQKSNSFLEFAVQCQLTNYVKETLASFSSPPSPHIVSRLLWLAVAHFYVFPTFPDRPSICHDAMSRKLIRVLLKYGADPNWIIGNDKDEKFTIWDRLINDSAGRDHLSIVKDFLKCGADPRNNTLIASMEYFDEDIRALIKQKKKETRWSHYGSLLHLPFSGSRPTTPKSR</sequence>
<organism evidence="4 5">
    <name type="scientific">Corynespora cassiicola Philippines</name>
    <dbReference type="NCBI Taxonomy" id="1448308"/>
    <lineage>
        <taxon>Eukaryota</taxon>
        <taxon>Fungi</taxon>
        <taxon>Dikarya</taxon>
        <taxon>Ascomycota</taxon>
        <taxon>Pezizomycotina</taxon>
        <taxon>Dothideomycetes</taxon>
        <taxon>Pleosporomycetidae</taxon>
        <taxon>Pleosporales</taxon>
        <taxon>Corynesporascaceae</taxon>
        <taxon>Corynespora</taxon>
    </lineage>
</organism>
<name>A0A2T2P6I9_CORCC</name>
<evidence type="ECO:0000259" key="3">
    <source>
        <dbReference type="Pfam" id="PF25053"/>
    </source>
</evidence>
<dbReference type="AlphaFoldDB" id="A0A2T2P6I9"/>
<dbReference type="Pfam" id="PF24883">
    <property type="entry name" value="NPHP3_N"/>
    <property type="match status" value="1"/>
</dbReference>
<dbReference type="SUPFAM" id="SSF52540">
    <property type="entry name" value="P-loop containing nucleoside triphosphate hydrolases"/>
    <property type="match status" value="1"/>
</dbReference>
<evidence type="ECO:0000313" key="4">
    <source>
        <dbReference type="EMBL" id="PSN73300.1"/>
    </source>
</evidence>
<accession>A0A2T2P6I9</accession>
<dbReference type="Proteomes" id="UP000240883">
    <property type="component" value="Unassembled WGS sequence"/>
</dbReference>
<keyword evidence="1" id="KW-0677">Repeat</keyword>
<evidence type="ECO:0000313" key="5">
    <source>
        <dbReference type="Proteomes" id="UP000240883"/>
    </source>
</evidence>
<proteinExistence type="predicted"/>
<feature type="domain" description="DUF7791" evidence="3">
    <location>
        <begin position="559"/>
        <end position="688"/>
    </location>
</feature>
<keyword evidence="5" id="KW-1185">Reference proteome</keyword>
<dbReference type="STRING" id="1448308.A0A2T2P6I9"/>
<gene>
    <name evidence="4" type="ORF">BS50DRAFT_616712</name>
</gene>
<feature type="domain" description="Nephrocystin 3-like N-terminal" evidence="2">
    <location>
        <begin position="279"/>
        <end position="447"/>
    </location>
</feature>
<protein>
    <submittedName>
        <fullName evidence="4">Uncharacterized protein</fullName>
    </submittedName>
</protein>
<dbReference type="PANTHER" id="PTHR10039">
    <property type="entry name" value="AMELOGENIN"/>
    <property type="match status" value="1"/>
</dbReference>
<evidence type="ECO:0000256" key="1">
    <source>
        <dbReference type="ARBA" id="ARBA00022737"/>
    </source>
</evidence>
<dbReference type="Gene3D" id="3.40.50.300">
    <property type="entry name" value="P-loop containing nucleotide triphosphate hydrolases"/>
    <property type="match status" value="1"/>
</dbReference>
<dbReference type="InterPro" id="IPR056884">
    <property type="entry name" value="NPHP3-like_N"/>
</dbReference>
<evidence type="ECO:0000259" key="2">
    <source>
        <dbReference type="Pfam" id="PF24883"/>
    </source>
</evidence>
<reference evidence="4 5" key="1">
    <citation type="journal article" date="2018" name="Front. Microbiol.">
        <title>Genome-Wide Analysis of Corynespora cassiicola Leaf Fall Disease Putative Effectors.</title>
        <authorList>
            <person name="Lopez D."/>
            <person name="Ribeiro S."/>
            <person name="Label P."/>
            <person name="Fumanal B."/>
            <person name="Venisse J.S."/>
            <person name="Kohler A."/>
            <person name="de Oliveira R.R."/>
            <person name="Labutti K."/>
            <person name="Lipzen A."/>
            <person name="Lail K."/>
            <person name="Bauer D."/>
            <person name="Ohm R.A."/>
            <person name="Barry K.W."/>
            <person name="Spatafora J."/>
            <person name="Grigoriev I.V."/>
            <person name="Martin F.M."/>
            <person name="Pujade-Renaud V."/>
        </authorList>
    </citation>
    <scope>NUCLEOTIDE SEQUENCE [LARGE SCALE GENOMIC DNA]</scope>
    <source>
        <strain evidence="4 5">Philippines</strain>
    </source>
</reference>
<dbReference type="OrthoDB" id="443402at2759"/>
<dbReference type="EMBL" id="KZ678129">
    <property type="protein sequence ID" value="PSN73300.1"/>
    <property type="molecule type" value="Genomic_DNA"/>
</dbReference>
<dbReference type="InterPro" id="IPR056693">
    <property type="entry name" value="DUF7791"/>
</dbReference>
<dbReference type="Pfam" id="PF25053">
    <property type="entry name" value="DUF7791"/>
    <property type="match status" value="1"/>
</dbReference>
<dbReference type="PANTHER" id="PTHR10039:SF5">
    <property type="entry name" value="NACHT DOMAIN-CONTAINING PROTEIN"/>
    <property type="match status" value="1"/>
</dbReference>